<organism evidence="1 2">
    <name type="scientific">Alligator mississippiensis</name>
    <name type="common">American alligator</name>
    <dbReference type="NCBI Taxonomy" id="8496"/>
    <lineage>
        <taxon>Eukaryota</taxon>
        <taxon>Metazoa</taxon>
        <taxon>Chordata</taxon>
        <taxon>Craniata</taxon>
        <taxon>Vertebrata</taxon>
        <taxon>Euteleostomi</taxon>
        <taxon>Archelosauria</taxon>
        <taxon>Archosauria</taxon>
        <taxon>Crocodylia</taxon>
        <taxon>Alligatoridae</taxon>
        <taxon>Alligatorinae</taxon>
        <taxon>Alligator</taxon>
    </lineage>
</organism>
<keyword evidence="2" id="KW-1185">Reference proteome</keyword>
<dbReference type="EMBL" id="AKHW03000640">
    <property type="protein sequence ID" value="KYO44867.1"/>
    <property type="molecule type" value="Genomic_DNA"/>
</dbReference>
<name>A0A151P711_ALLMI</name>
<protein>
    <submittedName>
        <fullName evidence="1">Uncharacterized protein</fullName>
    </submittedName>
</protein>
<accession>A0A151P711</accession>
<dbReference type="Proteomes" id="UP000050525">
    <property type="component" value="Unassembled WGS sequence"/>
</dbReference>
<dbReference type="AlphaFoldDB" id="A0A151P711"/>
<evidence type="ECO:0000313" key="2">
    <source>
        <dbReference type="Proteomes" id="UP000050525"/>
    </source>
</evidence>
<gene>
    <name evidence="1" type="ORF">Y1Q_0022951</name>
</gene>
<sequence>MCVLTHAHDSQTTWRAAPARSSHFLTVRRTCWCVRGASAAFGDTAEREKGLGSCFVTEETSWEAAACQSCSWVHPHALKRISSTSIGCVNITEDCTGYVVLEEKELILLDQLFEADKTGTTGKTGKRVV</sequence>
<proteinExistence type="predicted"/>
<reference evidence="1 2" key="1">
    <citation type="journal article" date="2012" name="Genome Biol.">
        <title>Sequencing three crocodilian genomes to illuminate the evolution of archosaurs and amniotes.</title>
        <authorList>
            <person name="St John J.A."/>
            <person name="Braun E.L."/>
            <person name="Isberg S.R."/>
            <person name="Miles L.G."/>
            <person name="Chong A.Y."/>
            <person name="Gongora J."/>
            <person name="Dalzell P."/>
            <person name="Moran C."/>
            <person name="Bed'hom B."/>
            <person name="Abzhanov A."/>
            <person name="Burgess S.C."/>
            <person name="Cooksey A.M."/>
            <person name="Castoe T.A."/>
            <person name="Crawford N.G."/>
            <person name="Densmore L.D."/>
            <person name="Drew J.C."/>
            <person name="Edwards S.V."/>
            <person name="Faircloth B.C."/>
            <person name="Fujita M.K."/>
            <person name="Greenwold M.J."/>
            <person name="Hoffmann F.G."/>
            <person name="Howard J.M."/>
            <person name="Iguchi T."/>
            <person name="Janes D.E."/>
            <person name="Khan S.Y."/>
            <person name="Kohno S."/>
            <person name="de Koning A.J."/>
            <person name="Lance S.L."/>
            <person name="McCarthy F.M."/>
            <person name="McCormack J.E."/>
            <person name="Merchant M.E."/>
            <person name="Peterson D.G."/>
            <person name="Pollock D.D."/>
            <person name="Pourmand N."/>
            <person name="Raney B.J."/>
            <person name="Roessler K.A."/>
            <person name="Sanford J.R."/>
            <person name="Sawyer R.H."/>
            <person name="Schmidt C.J."/>
            <person name="Triplett E.W."/>
            <person name="Tuberville T.D."/>
            <person name="Venegas-Anaya M."/>
            <person name="Howard J.T."/>
            <person name="Jarvis E.D."/>
            <person name="Guillette L.J.Jr."/>
            <person name="Glenn T.C."/>
            <person name="Green R.E."/>
            <person name="Ray D.A."/>
        </authorList>
    </citation>
    <scope>NUCLEOTIDE SEQUENCE [LARGE SCALE GENOMIC DNA]</scope>
    <source>
        <strain evidence="1">KSC_2009_1</strain>
    </source>
</reference>
<comment type="caution">
    <text evidence="1">The sequence shown here is derived from an EMBL/GenBank/DDBJ whole genome shotgun (WGS) entry which is preliminary data.</text>
</comment>
<evidence type="ECO:0000313" key="1">
    <source>
        <dbReference type="EMBL" id="KYO44867.1"/>
    </source>
</evidence>